<evidence type="ECO:0000256" key="7">
    <source>
        <dbReference type="SAM" id="Phobius"/>
    </source>
</evidence>
<dbReference type="AlphaFoldDB" id="A0A2N9VUD3"/>
<comment type="subcellular location">
    <subcellularLocation>
        <location evidence="1">Cell membrane</location>
        <topology evidence="1">Multi-pass membrane protein</topology>
    </subcellularLocation>
</comment>
<dbReference type="InterPro" id="IPR005115">
    <property type="entry name" value="Gly_transporter"/>
</dbReference>
<reference evidence="10" key="1">
    <citation type="journal article" date="2017" name="Int J Environ Stud">
        <title>Does the Miocene-Pliocene relict legume Oxytropis triphylla form nitrogen-fixing nodules with a combination of bacterial strains?</title>
        <authorList>
            <person name="Safronova V."/>
            <person name="Belimov A."/>
            <person name="Sazanova A."/>
            <person name="Kuznetsova I."/>
            <person name="Popova J."/>
            <person name="Andronov E."/>
            <person name="Verkhozina A."/>
            <person name="Tikhonovich I."/>
        </authorList>
    </citation>
    <scope>NUCLEOTIDE SEQUENCE [LARGE SCALE GENOMIC DNA]</scope>
    <source>
        <strain evidence="10">Tri-38</strain>
    </source>
</reference>
<keyword evidence="3" id="KW-1003">Cell membrane</keyword>
<dbReference type="OrthoDB" id="9791874at2"/>
<keyword evidence="6 7" id="KW-0472">Membrane</keyword>
<feature type="transmembrane region" description="Helical" evidence="7">
    <location>
        <begin position="6"/>
        <end position="23"/>
    </location>
</feature>
<evidence type="ECO:0000313" key="10">
    <source>
        <dbReference type="Proteomes" id="UP000232163"/>
    </source>
</evidence>
<evidence type="ECO:0000256" key="1">
    <source>
        <dbReference type="ARBA" id="ARBA00004651"/>
    </source>
</evidence>
<dbReference type="KEGG" id="pht:BLM14_17985"/>
<feature type="transmembrane region" description="Helical" evidence="7">
    <location>
        <begin position="63"/>
        <end position="82"/>
    </location>
</feature>
<protein>
    <recommendedName>
        <fullName evidence="8">Glycine transporter domain-containing protein</fullName>
    </recommendedName>
</protein>
<feature type="domain" description="Glycine transporter" evidence="8">
    <location>
        <begin position="90"/>
        <end position="164"/>
    </location>
</feature>
<feature type="domain" description="Glycine transporter" evidence="8">
    <location>
        <begin position="6"/>
        <end position="78"/>
    </location>
</feature>
<gene>
    <name evidence="9" type="ORF">B5P45_20100</name>
</gene>
<evidence type="ECO:0000313" key="9">
    <source>
        <dbReference type="EMBL" id="PIO43101.1"/>
    </source>
</evidence>
<keyword evidence="5 7" id="KW-1133">Transmembrane helix</keyword>
<dbReference type="Proteomes" id="UP000232163">
    <property type="component" value="Unassembled WGS sequence"/>
</dbReference>
<evidence type="ECO:0000256" key="6">
    <source>
        <dbReference type="ARBA" id="ARBA00023136"/>
    </source>
</evidence>
<feature type="transmembrane region" description="Helical" evidence="7">
    <location>
        <begin position="172"/>
        <end position="193"/>
    </location>
</feature>
<feature type="transmembrane region" description="Helical" evidence="7">
    <location>
        <begin position="30"/>
        <end position="51"/>
    </location>
</feature>
<dbReference type="Pfam" id="PF03458">
    <property type="entry name" value="Gly_transporter"/>
    <property type="match status" value="2"/>
</dbReference>
<dbReference type="PANTHER" id="PTHR30506:SF3">
    <property type="entry name" value="UPF0126 INNER MEMBRANE PROTEIN YADS-RELATED"/>
    <property type="match status" value="1"/>
</dbReference>
<sequence>MTMIQLFNYAGIFVFAATGALAASRRQLDIIAFIFLAAVTGIGGGTLRDLILGVPVFWVKDPGNLLVCAAAAILVYFSANLLESRYRVLLWLDAVGLAAYSVIGAAKSLALGFDSTIAVVTGIMTATFGGILRDIISGEPSVLMRREIYVTAALAGSLVYILLHGLSVGLELSALPAALAAFAVRGGALYFGWALPTYHKPGRTTEELKREGYIRSE</sequence>
<accession>A0A2N9VUD3</accession>
<name>A0A2N9VUD3_9HYPH</name>
<proteinExistence type="inferred from homology"/>
<evidence type="ECO:0000259" key="8">
    <source>
        <dbReference type="Pfam" id="PF03458"/>
    </source>
</evidence>
<dbReference type="GO" id="GO:0005886">
    <property type="term" value="C:plasma membrane"/>
    <property type="evidence" value="ECO:0007669"/>
    <property type="project" value="UniProtKB-SubCell"/>
</dbReference>
<feature type="transmembrane region" description="Helical" evidence="7">
    <location>
        <begin position="116"/>
        <end position="136"/>
    </location>
</feature>
<comment type="similarity">
    <text evidence="2">Belongs to the UPF0126 family.</text>
</comment>
<organism evidence="9 10">
    <name type="scientific">Phyllobacterium zundukense</name>
    <dbReference type="NCBI Taxonomy" id="1867719"/>
    <lineage>
        <taxon>Bacteria</taxon>
        <taxon>Pseudomonadati</taxon>
        <taxon>Pseudomonadota</taxon>
        <taxon>Alphaproteobacteria</taxon>
        <taxon>Hyphomicrobiales</taxon>
        <taxon>Phyllobacteriaceae</taxon>
        <taxon>Phyllobacterium</taxon>
    </lineage>
</organism>
<evidence type="ECO:0000256" key="4">
    <source>
        <dbReference type="ARBA" id="ARBA00022692"/>
    </source>
</evidence>
<feature type="transmembrane region" description="Helical" evidence="7">
    <location>
        <begin position="89"/>
        <end position="110"/>
    </location>
</feature>
<evidence type="ECO:0000256" key="2">
    <source>
        <dbReference type="ARBA" id="ARBA00008193"/>
    </source>
</evidence>
<dbReference type="PANTHER" id="PTHR30506">
    <property type="entry name" value="INNER MEMBRANE PROTEIN"/>
    <property type="match status" value="1"/>
</dbReference>
<keyword evidence="4 7" id="KW-0812">Transmembrane</keyword>
<keyword evidence="10" id="KW-1185">Reference proteome</keyword>
<comment type="caution">
    <text evidence="9">The sequence shown here is derived from an EMBL/GenBank/DDBJ whole genome shotgun (WGS) entry which is preliminary data.</text>
</comment>
<evidence type="ECO:0000256" key="3">
    <source>
        <dbReference type="ARBA" id="ARBA00022475"/>
    </source>
</evidence>
<dbReference type="EMBL" id="MZMT01000049">
    <property type="protein sequence ID" value="PIO43101.1"/>
    <property type="molecule type" value="Genomic_DNA"/>
</dbReference>
<feature type="transmembrane region" description="Helical" evidence="7">
    <location>
        <begin position="148"/>
        <end position="166"/>
    </location>
</feature>
<dbReference type="RefSeq" id="WP_100001478.1">
    <property type="nucleotide sequence ID" value="NZ_CP017940.1"/>
</dbReference>
<evidence type="ECO:0000256" key="5">
    <source>
        <dbReference type="ARBA" id="ARBA00022989"/>
    </source>
</evidence>